<accession>A0ABU6VLV8</accession>
<proteinExistence type="predicted"/>
<evidence type="ECO:0000256" key="1">
    <source>
        <dbReference type="PROSITE-ProRule" id="PRU00047"/>
    </source>
</evidence>
<dbReference type="InterPro" id="IPR001878">
    <property type="entry name" value="Znf_CCHC"/>
</dbReference>
<dbReference type="Proteomes" id="UP001341840">
    <property type="component" value="Unassembled WGS sequence"/>
</dbReference>
<feature type="domain" description="CCHC-type" evidence="2">
    <location>
        <begin position="65"/>
        <end position="80"/>
    </location>
</feature>
<dbReference type="PROSITE" id="PS50158">
    <property type="entry name" value="ZF_CCHC"/>
    <property type="match status" value="1"/>
</dbReference>
<evidence type="ECO:0000313" key="3">
    <source>
        <dbReference type="EMBL" id="MED6174592.1"/>
    </source>
</evidence>
<dbReference type="EMBL" id="JASCZI010151828">
    <property type="protein sequence ID" value="MED6174592.1"/>
    <property type="molecule type" value="Genomic_DNA"/>
</dbReference>
<comment type="caution">
    <text evidence="3">The sequence shown here is derived from an EMBL/GenBank/DDBJ whole genome shotgun (WGS) entry which is preliminary data.</text>
</comment>
<protein>
    <recommendedName>
        <fullName evidence="2">CCHC-type domain-containing protein</fullName>
    </recommendedName>
</protein>
<gene>
    <name evidence="3" type="ORF">PIB30_070441</name>
</gene>
<evidence type="ECO:0000313" key="4">
    <source>
        <dbReference type="Proteomes" id="UP001341840"/>
    </source>
</evidence>
<dbReference type="SUPFAM" id="SSF57756">
    <property type="entry name" value="Retrovirus zinc finger-like domains"/>
    <property type="match status" value="1"/>
</dbReference>
<dbReference type="InterPro" id="IPR036875">
    <property type="entry name" value="Znf_CCHC_sf"/>
</dbReference>
<evidence type="ECO:0000259" key="2">
    <source>
        <dbReference type="PROSITE" id="PS50158"/>
    </source>
</evidence>
<sequence length="147" mass="15315">MLAPRGQNFKYGSPSHQRFQGTCGAYRGGASSAVGRGSGGYGASGCDRCGKIHPNQPCARFPLVCFACGGQGHIASSCPNRGRPGTGRAPAPQGRVYLVTAEEANKTAGRLDTTANTQASAVEFTTNEGGYSLELWWNVDDGEGAER</sequence>
<dbReference type="Pfam" id="PF00098">
    <property type="entry name" value="zf-CCHC"/>
    <property type="match status" value="1"/>
</dbReference>
<dbReference type="Gene3D" id="4.10.60.10">
    <property type="entry name" value="Zinc finger, CCHC-type"/>
    <property type="match status" value="1"/>
</dbReference>
<keyword evidence="1" id="KW-0479">Metal-binding</keyword>
<organism evidence="3 4">
    <name type="scientific">Stylosanthes scabra</name>
    <dbReference type="NCBI Taxonomy" id="79078"/>
    <lineage>
        <taxon>Eukaryota</taxon>
        <taxon>Viridiplantae</taxon>
        <taxon>Streptophyta</taxon>
        <taxon>Embryophyta</taxon>
        <taxon>Tracheophyta</taxon>
        <taxon>Spermatophyta</taxon>
        <taxon>Magnoliopsida</taxon>
        <taxon>eudicotyledons</taxon>
        <taxon>Gunneridae</taxon>
        <taxon>Pentapetalae</taxon>
        <taxon>rosids</taxon>
        <taxon>fabids</taxon>
        <taxon>Fabales</taxon>
        <taxon>Fabaceae</taxon>
        <taxon>Papilionoideae</taxon>
        <taxon>50 kb inversion clade</taxon>
        <taxon>dalbergioids sensu lato</taxon>
        <taxon>Dalbergieae</taxon>
        <taxon>Pterocarpus clade</taxon>
        <taxon>Stylosanthes</taxon>
    </lineage>
</organism>
<keyword evidence="4" id="KW-1185">Reference proteome</keyword>
<name>A0ABU6VLV8_9FABA</name>
<keyword evidence="1" id="KW-0862">Zinc</keyword>
<reference evidence="3 4" key="1">
    <citation type="journal article" date="2023" name="Plants (Basel)">
        <title>Bridging the Gap: Combining Genomics and Transcriptomics Approaches to Understand Stylosanthes scabra, an Orphan Legume from the Brazilian Caatinga.</title>
        <authorList>
            <person name="Ferreira-Neto J.R.C."/>
            <person name="da Silva M.D."/>
            <person name="Binneck E."/>
            <person name="de Melo N.F."/>
            <person name="da Silva R.H."/>
            <person name="de Melo A.L.T.M."/>
            <person name="Pandolfi V."/>
            <person name="Bustamante F.O."/>
            <person name="Brasileiro-Vidal A.C."/>
            <person name="Benko-Iseppon A.M."/>
        </authorList>
    </citation>
    <scope>NUCLEOTIDE SEQUENCE [LARGE SCALE GENOMIC DNA]</scope>
    <source>
        <tissue evidence="3">Leaves</tissue>
    </source>
</reference>
<dbReference type="SMART" id="SM00343">
    <property type="entry name" value="ZnF_C2HC"/>
    <property type="match status" value="1"/>
</dbReference>
<keyword evidence="1" id="KW-0863">Zinc-finger</keyword>